<dbReference type="PANTHER" id="PTHR43711">
    <property type="entry name" value="TWO-COMPONENT HISTIDINE KINASE"/>
    <property type="match status" value="1"/>
</dbReference>
<evidence type="ECO:0000313" key="15">
    <source>
        <dbReference type="Proteomes" id="UP000176445"/>
    </source>
</evidence>
<dbReference type="InterPro" id="IPR050736">
    <property type="entry name" value="Sensor_HK_Regulatory"/>
</dbReference>
<evidence type="ECO:0000256" key="6">
    <source>
        <dbReference type="ARBA" id="ARBA00022679"/>
    </source>
</evidence>
<evidence type="ECO:0000256" key="9">
    <source>
        <dbReference type="ARBA" id="ARBA00022989"/>
    </source>
</evidence>
<evidence type="ECO:0000256" key="4">
    <source>
        <dbReference type="ARBA" id="ARBA00022475"/>
    </source>
</evidence>
<dbReference type="FunFam" id="3.30.565.10:FF:000006">
    <property type="entry name" value="Sensor histidine kinase WalK"/>
    <property type="match status" value="1"/>
</dbReference>
<dbReference type="AlphaFoldDB" id="A0A1F6CRN5"/>
<evidence type="ECO:0000256" key="7">
    <source>
        <dbReference type="ARBA" id="ARBA00022692"/>
    </source>
</evidence>
<keyword evidence="6" id="KW-0808">Transferase</keyword>
<feature type="transmembrane region" description="Helical" evidence="12">
    <location>
        <begin position="281"/>
        <end position="305"/>
    </location>
</feature>
<reference evidence="14 15" key="1">
    <citation type="journal article" date="2016" name="Nat. Commun.">
        <title>Thousands of microbial genomes shed light on interconnected biogeochemical processes in an aquifer system.</title>
        <authorList>
            <person name="Anantharaman K."/>
            <person name="Brown C.T."/>
            <person name="Hug L.A."/>
            <person name="Sharon I."/>
            <person name="Castelle C.J."/>
            <person name="Probst A.J."/>
            <person name="Thomas B.C."/>
            <person name="Singh A."/>
            <person name="Wilkins M.J."/>
            <person name="Karaoz U."/>
            <person name="Brodie E.L."/>
            <person name="Williams K.H."/>
            <person name="Hubbard S.S."/>
            <person name="Banfield J.F."/>
        </authorList>
    </citation>
    <scope>NUCLEOTIDE SEQUENCE [LARGE SCALE GENOMIC DNA]</scope>
</reference>
<feature type="transmembrane region" description="Helical" evidence="12">
    <location>
        <begin position="15"/>
        <end position="35"/>
    </location>
</feature>
<evidence type="ECO:0000256" key="8">
    <source>
        <dbReference type="ARBA" id="ARBA00022777"/>
    </source>
</evidence>
<gene>
    <name evidence="14" type="ORF">A2704_01225</name>
</gene>
<evidence type="ECO:0000313" key="14">
    <source>
        <dbReference type="EMBL" id="OGG51813.1"/>
    </source>
</evidence>
<dbReference type="Gene3D" id="3.30.450.20">
    <property type="entry name" value="PAS domain"/>
    <property type="match status" value="1"/>
</dbReference>
<dbReference type="PROSITE" id="PS50109">
    <property type="entry name" value="HIS_KIN"/>
    <property type="match status" value="1"/>
</dbReference>
<name>A0A1F6CRN5_9BACT</name>
<evidence type="ECO:0000256" key="11">
    <source>
        <dbReference type="ARBA" id="ARBA00023136"/>
    </source>
</evidence>
<dbReference type="EC" id="2.7.13.3" evidence="3"/>
<dbReference type="SUPFAM" id="SSF47384">
    <property type="entry name" value="Homodimeric domain of signal transducing histidine kinase"/>
    <property type="match status" value="1"/>
</dbReference>
<dbReference type="InterPro" id="IPR004358">
    <property type="entry name" value="Sig_transdc_His_kin-like_C"/>
</dbReference>
<evidence type="ECO:0000256" key="3">
    <source>
        <dbReference type="ARBA" id="ARBA00012438"/>
    </source>
</evidence>
<dbReference type="Proteomes" id="UP000176445">
    <property type="component" value="Unassembled WGS sequence"/>
</dbReference>
<dbReference type="EMBL" id="MFKW01000014">
    <property type="protein sequence ID" value="OGG51813.1"/>
    <property type="molecule type" value="Genomic_DNA"/>
</dbReference>
<protein>
    <recommendedName>
        <fullName evidence="3">histidine kinase</fullName>
        <ecNumber evidence="3">2.7.13.3</ecNumber>
    </recommendedName>
</protein>
<dbReference type="CDD" id="cd00082">
    <property type="entry name" value="HisKA"/>
    <property type="match status" value="1"/>
</dbReference>
<dbReference type="InterPro" id="IPR003594">
    <property type="entry name" value="HATPase_dom"/>
</dbReference>
<evidence type="ECO:0000256" key="1">
    <source>
        <dbReference type="ARBA" id="ARBA00000085"/>
    </source>
</evidence>
<dbReference type="InterPro" id="IPR036890">
    <property type="entry name" value="HATPase_C_sf"/>
</dbReference>
<evidence type="ECO:0000256" key="10">
    <source>
        <dbReference type="ARBA" id="ARBA00023012"/>
    </source>
</evidence>
<dbReference type="InterPro" id="IPR003661">
    <property type="entry name" value="HisK_dim/P_dom"/>
</dbReference>
<dbReference type="InterPro" id="IPR005467">
    <property type="entry name" value="His_kinase_dom"/>
</dbReference>
<dbReference type="InterPro" id="IPR036097">
    <property type="entry name" value="HisK_dim/P_sf"/>
</dbReference>
<dbReference type="CDD" id="cd16922">
    <property type="entry name" value="HATPase_EvgS-ArcB-TorS-like"/>
    <property type="match status" value="1"/>
</dbReference>
<dbReference type="SMART" id="SM00388">
    <property type="entry name" value="HisKA"/>
    <property type="match status" value="1"/>
</dbReference>
<accession>A0A1F6CRN5</accession>
<dbReference type="Pfam" id="PF02743">
    <property type="entry name" value="dCache_1"/>
    <property type="match status" value="1"/>
</dbReference>
<dbReference type="Gene3D" id="3.30.565.10">
    <property type="entry name" value="Histidine kinase-like ATPase, C-terminal domain"/>
    <property type="match status" value="1"/>
</dbReference>
<evidence type="ECO:0000256" key="12">
    <source>
        <dbReference type="SAM" id="Phobius"/>
    </source>
</evidence>
<dbReference type="InterPro" id="IPR033479">
    <property type="entry name" value="dCache_1"/>
</dbReference>
<keyword evidence="11 12" id="KW-0472">Membrane</keyword>
<keyword evidence="10" id="KW-0902">Two-component regulatory system</keyword>
<comment type="caution">
    <text evidence="14">The sequence shown here is derived from an EMBL/GenBank/DDBJ whole genome shotgun (WGS) entry which is preliminary data.</text>
</comment>
<dbReference type="PRINTS" id="PR00344">
    <property type="entry name" value="BCTRLSENSOR"/>
</dbReference>
<keyword evidence="5" id="KW-0597">Phosphoprotein</keyword>
<dbReference type="GO" id="GO:0000155">
    <property type="term" value="F:phosphorelay sensor kinase activity"/>
    <property type="evidence" value="ECO:0007669"/>
    <property type="project" value="InterPro"/>
</dbReference>
<keyword evidence="4" id="KW-1003">Cell membrane</keyword>
<evidence type="ECO:0000259" key="13">
    <source>
        <dbReference type="PROSITE" id="PS50109"/>
    </source>
</evidence>
<dbReference type="PANTHER" id="PTHR43711:SF31">
    <property type="entry name" value="HISTIDINE KINASE"/>
    <property type="match status" value="1"/>
</dbReference>
<dbReference type="GO" id="GO:0005886">
    <property type="term" value="C:plasma membrane"/>
    <property type="evidence" value="ECO:0007669"/>
    <property type="project" value="UniProtKB-SubCell"/>
</dbReference>
<comment type="subcellular location">
    <subcellularLocation>
        <location evidence="2">Cell membrane</location>
        <topology evidence="2">Multi-pass membrane protein</topology>
    </subcellularLocation>
</comment>
<dbReference type="Gene3D" id="1.10.287.130">
    <property type="match status" value="1"/>
</dbReference>
<evidence type="ECO:0000256" key="2">
    <source>
        <dbReference type="ARBA" id="ARBA00004651"/>
    </source>
</evidence>
<dbReference type="SUPFAM" id="SSF55874">
    <property type="entry name" value="ATPase domain of HSP90 chaperone/DNA topoisomerase II/histidine kinase"/>
    <property type="match status" value="1"/>
</dbReference>
<sequence length="566" mass="62561">MDIFAFLTFLSRRRIFLILLFLLGWLVFLDLLWLLPTQTSVRSSASELSMQMAENATSNISTSLEDILAKIQNAALDIQAEPDRTQLVIDRILERNPSFINITLLDGSGTELVRSGLFTQEDSGREYSKMSGVYLALAGSSSFSNVTRDEDGSPTSLVTVPVARPDGTRDILVVDVNLKHLAEIVQPPEIGSWRIYIADQKGAEIIGPNASVTEEERSLLSRPIVQKVVVDGEMSYGLAPDDSYVNEEGVRVFAVGMPIPIASWSLFVERPESEAFRQATIVGWLAFAILILGFFAIVVALWSYWRQAVLNERLSAQGLDLIRKNAQLQELDKVKSEFISVAAHQLRTPLSAIKWTLGLLIDEHTENLTPEQRSLLMKGFESNERIIKLINEMLVVTRIESGKIRLTFVPIHIEDLMESTVLDFASQAYVRKVALTFDHPKESLPFISADPEQLRNVIQNLIENSVRYTPEGGTIRLAASSENGIVKVSVTDTGIGIPAGQQSSIFNKFFRADNATKRQTDGSGLGLFISKSIVEKHGGSLTFDSTEGKGTTFSFTIPVSTGAFRS</sequence>
<keyword evidence="8" id="KW-0418">Kinase</keyword>
<comment type="catalytic activity">
    <reaction evidence="1">
        <text>ATP + protein L-histidine = ADP + protein N-phospho-L-histidine.</text>
        <dbReference type="EC" id="2.7.13.3"/>
    </reaction>
</comment>
<evidence type="ECO:0000256" key="5">
    <source>
        <dbReference type="ARBA" id="ARBA00022553"/>
    </source>
</evidence>
<dbReference type="SMART" id="SM00387">
    <property type="entry name" value="HATPase_c"/>
    <property type="match status" value="1"/>
</dbReference>
<organism evidence="14 15">
    <name type="scientific">Candidatus Kaiserbacteria bacterium RIFCSPHIGHO2_01_FULL_54_36b</name>
    <dbReference type="NCBI Taxonomy" id="1798483"/>
    <lineage>
        <taxon>Bacteria</taxon>
        <taxon>Candidatus Kaiseribacteriota</taxon>
    </lineage>
</organism>
<keyword evidence="7 12" id="KW-0812">Transmembrane</keyword>
<feature type="domain" description="Histidine kinase" evidence="13">
    <location>
        <begin position="341"/>
        <end position="561"/>
    </location>
</feature>
<proteinExistence type="predicted"/>
<dbReference type="Pfam" id="PF00512">
    <property type="entry name" value="HisKA"/>
    <property type="match status" value="1"/>
</dbReference>
<dbReference type="Pfam" id="PF02518">
    <property type="entry name" value="HATPase_c"/>
    <property type="match status" value="1"/>
</dbReference>
<keyword evidence="9 12" id="KW-1133">Transmembrane helix</keyword>